<protein>
    <submittedName>
        <fullName evidence="1">Uncharacterized protein</fullName>
    </submittedName>
</protein>
<gene>
    <name evidence="1" type="ORF">IE53DRAFT_346440</name>
</gene>
<evidence type="ECO:0000313" key="1">
    <source>
        <dbReference type="EMBL" id="PWN49081.1"/>
    </source>
</evidence>
<keyword evidence="2" id="KW-1185">Reference proteome</keyword>
<accession>A0ACD0NTE2</accession>
<sequence>MPSSLWLPEPVEPPLLSAPVSVLACGLFTLSYVGGLYLSSSTRIGTSNATDDQGRPLSKDHPKVIRARLKVACSSTLFTTLATGALLIGKGAVRQEGYLWRFLCVSRLIGFPLPAPSALSSSLIPTNPPLTAFLSLLVKAATYPLLLTNVLYTGPLFVSWLEGGLPFQRNFDLRRDVLDRFSSLFGIRNFILGPLTEEVVFRACVLSITFYSGASRSSMIFATPLYFGIAHLHHAWETYANSGRTREGLQRGLLQAALQFTYTCAFGWYANFLFMRTGTILAPLLSHSFCNIMGLPNPWQASEWYPERRKAIHCTHVVGIVGFAGLLYRLTEPSLFGSSFYWK</sequence>
<dbReference type="Proteomes" id="UP000245626">
    <property type="component" value="Unassembled WGS sequence"/>
</dbReference>
<proteinExistence type="predicted"/>
<reference evidence="1 2" key="1">
    <citation type="journal article" date="2018" name="Mol. Biol. Evol.">
        <title>Broad Genomic Sampling Reveals a Smut Pathogenic Ancestry of the Fungal Clade Ustilaginomycotina.</title>
        <authorList>
            <person name="Kijpornyongpan T."/>
            <person name="Mondo S.J."/>
            <person name="Barry K."/>
            <person name="Sandor L."/>
            <person name="Lee J."/>
            <person name="Lipzen A."/>
            <person name="Pangilinan J."/>
            <person name="LaButti K."/>
            <person name="Hainaut M."/>
            <person name="Henrissat B."/>
            <person name="Grigoriev I.V."/>
            <person name="Spatafora J.W."/>
            <person name="Aime M.C."/>
        </authorList>
    </citation>
    <scope>NUCLEOTIDE SEQUENCE [LARGE SCALE GENOMIC DNA]</scope>
    <source>
        <strain evidence="1 2">SA 807</strain>
    </source>
</reference>
<organism evidence="1 2">
    <name type="scientific">Violaceomyces palustris</name>
    <dbReference type="NCBI Taxonomy" id="1673888"/>
    <lineage>
        <taxon>Eukaryota</taxon>
        <taxon>Fungi</taxon>
        <taxon>Dikarya</taxon>
        <taxon>Basidiomycota</taxon>
        <taxon>Ustilaginomycotina</taxon>
        <taxon>Ustilaginomycetes</taxon>
        <taxon>Violaceomycetales</taxon>
        <taxon>Violaceomycetaceae</taxon>
        <taxon>Violaceomyces</taxon>
    </lineage>
</organism>
<dbReference type="EMBL" id="KZ820100">
    <property type="protein sequence ID" value="PWN49081.1"/>
    <property type="molecule type" value="Genomic_DNA"/>
</dbReference>
<name>A0ACD0NTE2_9BASI</name>
<evidence type="ECO:0000313" key="2">
    <source>
        <dbReference type="Proteomes" id="UP000245626"/>
    </source>
</evidence>